<sequence>MLLFKLFVSSSVQILLVYVITGFHLHTYICDHLHFSCISLVSTSAYIYIVVVGSSSLFF</sequence>
<accession>D3TSI0</accession>
<reference evidence="3" key="6">
    <citation type="submission" date="2025-05" db="UniProtKB">
        <authorList>
            <consortium name="EnsemblMetazoa"/>
        </authorList>
    </citation>
    <scope>IDENTIFICATION</scope>
    <source>
        <strain evidence="3">Yale</strain>
    </source>
</reference>
<reference evidence="3" key="5">
    <citation type="submission" date="2016-07" db="UniProtKB">
        <authorList>
            <consortium name="VectorBase"/>
        </authorList>
    </citation>
    <scope>IDENTIFICATION</scope>
    <source>
        <strain evidence="3">Yale</strain>
    </source>
</reference>
<dbReference type="EnsemblMetazoa" id="GMOY012236-RA">
    <property type="protein sequence ID" value="GMOY012236-PA"/>
    <property type="gene ID" value="GMOY012236"/>
</dbReference>
<keyword evidence="4" id="KW-1185">Reference proteome</keyword>
<feature type="transmembrane region" description="Helical" evidence="1">
    <location>
        <begin position="6"/>
        <end position="25"/>
    </location>
</feature>
<reference evidence="3" key="4">
    <citation type="submission" date="2014-03" db="EMBL/GenBank/DDBJ databases">
        <title>Genome Sequence of the Tsetse Fly (Glossina morsitans): Vector of African Trypanosomiasis.</title>
        <authorList>
            <person name="Lawson D."/>
        </authorList>
    </citation>
    <scope>NUCLEOTIDE SEQUENCE [LARGE SCALE GENOMIC DNA]</scope>
    <source>
        <strain evidence="3">Yale</strain>
    </source>
</reference>
<keyword evidence="1" id="KW-1133">Transmembrane helix</keyword>
<reference evidence="2" key="2">
    <citation type="submission" date="2010-01" db="EMBL/GenBank/DDBJ databases">
        <authorList>
            <consortium name="International Glossina Genome Initiative"/>
            <person name="da Silva J."/>
            <person name="Ribeiro J.M.C."/>
            <person name="Abbeele J.V."/>
            <person name="Attardo G."/>
            <person name="Hao Z."/>
            <person name="Haines L.R."/>
            <person name="Soares M.B."/>
            <person name="Berriman M."/>
            <person name="Aksoy S."/>
            <person name="Lehane M.J."/>
        </authorList>
    </citation>
    <scope>NUCLEOTIDE SEQUENCE</scope>
    <source>
        <tissue evidence="2">Salivary gland</tissue>
    </source>
</reference>
<dbReference type="EMBL" id="CCAG010007921">
    <property type="status" value="NOT_ANNOTATED_CDS"/>
    <property type="molecule type" value="Genomic_DNA"/>
</dbReference>
<keyword evidence="1" id="KW-0472">Membrane</keyword>
<dbReference type="AlphaFoldDB" id="D3TSI0"/>
<dbReference type="EMBL" id="EZ424382">
    <property type="protein sequence ID" value="ADD20658.1"/>
    <property type="molecule type" value="mRNA"/>
</dbReference>
<proteinExistence type="evidence at transcript level"/>
<dbReference type="VEuPathDB" id="VectorBase:GMOY012236"/>
<organism evidence="2">
    <name type="scientific">Glossina morsitans morsitans</name>
    <name type="common">Savannah tsetse fly</name>
    <dbReference type="NCBI Taxonomy" id="37546"/>
    <lineage>
        <taxon>Eukaryota</taxon>
        <taxon>Metazoa</taxon>
        <taxon>Ecdysozoa</taxon>
        <taxon>Arthropoda</taxon>
        <taxon>Hexapoda</taxon>
        <taxon>Insecta</taxon>
        <taxon>Pterygota</taxon>
        <taxon>Neoptera</taxon>
        <taxon>Endopterygota</taxon>
        <taxon>Diptera</taxon>
        <taxon>Brachycera</taxon>
        <taxon>Muscomorpha</taxon>
        <taxon>Hippoboscoidea</taxon>
        <taxon>Glossinidae</taxon>
        <taxon>Glossina</taxon>
    </lineage>
</organism>
<dbReference type="Proteomes" id="UP000092444">
    <property type="component" value="Unassembled WGS sequence"/>
</dbReference>
<reference evidence="3 4" key="3">
    <citation type="submission" date="2014-03" db="EMBL/GenBank/DDBJ databases">
        <title>Genome Sequence of the Tsetse Fly (Glossina morsitans): Vector of African Trypanosomiasis.</title>
        <authorList>
            <consortium name="International Glossina Genome Initiative W.H.O."/>
            <person name="Lawson D."/>
        </authorList>
    </citation>
    <scope>NUCLEOTIDE SEQUENCE [LARGE SCALE GENOMIC DNA]</scope>
    <source>
        <strain evidence="3 4">Yale</strain>
    </source>
</reference>
<protein>
    <submittedName>
        <fullName evidence="2 3">Hypothetical secreted peptide</fullName>
    </submittedName>
</protein>
<evidence type="ECO:0000313" key="4">
    <source>
        <dbReference type="Proteomes" id="UP000092444"/>
    </source>
</evidence>
<reference evidence="2" key="1">
    <citation type="journal article" date="2010" name="BMC Genomics">
        <title>An insight into the sialome of Glossina morsitans morsitans.</title>
        <authorList>
            <person name="Alves-Silva J."/>
            <person name="Ribeiro J.M."/>
            <person name="Van Den Abbeele J."/>
            <person name="Attardo G."/>
            <person name="Hao Z."/>
            <person name="Haines L.R."/>
            <person name="Soares M.B."/>
            <person name="Berriman M."/>
            <person name="Aksoy S."/>
            <person name="Lehane M.J."/>
        </authorList>
    </citation>
    <scope>NUCLEOTIDE SEQUENCE</scope>
    <source>
        <tissue evidence="2">Salivary gland</tissue>
    </source>
</reference>
<evidence type="ECO:0000256" key="1">
    <source>
        <dbReference type="SAM" id="Phobius"/>
    </source>
</evidence>
<name>D3TSI0_GLOMM</name>
<evidence type="ECO:0000313" key="2">
    <source>
        <dbReference type="EMBL" id="ADD20658.1"/>
    </source>
</evidence>
<evidence type="ECO:0000313" key="3">
    <source>
        <dbReference type="EnsemblMetazoa" id="GMOY012236-PA"/>
    </source>
</evidence>
<keyword evidence="1" id="KW-0812">Transmembrane</keyword>
<feature type="transmembrane region" description="Helical" evidence="1">
    <location>
        <begin position="37"/>
        <end position="58"/>
    </location>
</feature>